<dbReference type="PANTHER" id="PTHR45641">
    <property type="entry name" value="TETRATRICOPEPTIDE REPEAT PROTEIN (AFU_ORTHOLOGUE AFUA_6G03870)"/>
    <property type="match status" value="1"/>
</dbReference>
<keyword evidence="3" id="KW-1133">Transmembrane helix</keyword>
<keyword evidence="1" id="KW-0677">Repeat</keyword>
<organism evidence="4 5">
    <name type="scientific">Chryseobacterium kwangjuense</name>
    <dbReference type="NCBI Taxonomy" id="267125"/>
    <lineage>
        <taxon>Bacteria</taxon>
        <taxon>Pseudomonadati</taxon>
        <taxon>Bacteroidota</taxon>
        <taxon>Flavobacteriia</taxon>
        <taxon>Flavobacteriales</taxon>
        <taxon>Weeksellaceae</taxon>
        <taxon>Chryseobacterium group</taxon>
        <taxon>Chryseobacterium</taxon>
    </lineage>
</organism>
<feature type="transmembrane region" description="Helical" evidence="3">
    <location>
        <begin position="336"/>
        <end position="355"/>
    </location>
</feature>
<reference evidence="4 5" key="1">
    <citation type="submission" date="2024-12" db="EMBL/GenBank/DDBJ databases">
        <title>Draft genome sequence of Chryseobacterium kwangjuense AG447.</title>
        <authorList>
            <person name="Cheptsov V.S."/>
            <person name="Belov A."/>
            <person name="Zavarzina A.G."/>
        </authorList>
    </citation>
    <scope>NUCLEOTIDE SEQUENCE [LARGE SCALE GENOMIC DNA]</scope>
    <source>
        <strain evidence="4 5">AG447</strain>
    </source>
</reference>
<gene>
    <name evidence="4" type="ORF">ACKW6Q_17630</name>
</gene>
<comment type="caution">
    <text evidence="4">The sequence shown here is derived from an EMBL/GenBank/DDBJ whole genome shotgun (WGS) entry which is preliminary data.</text>
</comment>
<dbReference type="RefSeq" id="WP_409357645.1">
    <property type="nucleotide sequence ID" value="NZ_JBJXVJ010000004.1"/>
</dbReference>
<accession>A0ABW9K640</accession>
<dbReference type="SUPFAM" id="SSF48452">
    <property type="entry name" value="TPR-like"/>
    <property type="match status" value="1"/>
</dbReference>
<keyword evidence="3" id="KW-0812">Transmembrane</keyword>
<proteinExistence type="predicted"/>
<protein>
    <recommendedName>
        <fullName evidence="6">Tetratricopeptide repeat protein</fullName>
    </recommendedName>
</protein>
<keyword evidence="2" id="KW-0802">TPR repeat</keyword>
<dbReference type="InterPro" id="IPR019734">
    <property type="entry name" value="TPR_rpt"/>
</dbReference>
<evidence type="ECO:0000313" key="5">
    <source>
        <dbReference type="Proteomes" id="UP001634154"/>
    </source>
</evidence>
<evidence type="ECO:0000256" key="1">
    <source>
        <dbReference type="ARBA" id="ARBA00022737"/>
    </source>
</evidence>
<dbReference type="InterPro" id="IPR011990">
    <property type="entry name" value="TPR-like_helical_dom_sf"/>
</dbReference>
<dbReference type="Gene3D" id="1.25.40.10">
    <property type="entry name" value="Tetratricopeptide repeat domain"/>
    <property type="match status" value="2"/>
</dbReference>
<dbReference type="Pfam" id="PF13181">
    <property type="entry name" value="TPR_8"/>
    <property type="match status" value="2"/>
</dbReference>
<evidence type="ECO:0000256" key="3">
    <source>
        <dbReference type="SAM" id="Phobius"/>
    </source>
</evidence>
<evidence type="ECO:0000313" key="4">
    <source>
        <dbReference type="EMBL" id="MFN1218790.1"/>
    </source>
</evidence>
<dbReference type="PANTHER" id="PTHR45641:SF1">
    <property type="entry name" value="AAA+ ATPASE DOMAIN-CONTAINING PROTEIN"/>
    <property type="match status" value="1"/>
</dbReference>
<dbReference type="Proteomes" id="UP001634154">
    <property type="component" value="Unassembled WGS sequence"/>
</dbReference>
<keyword evidence="5" id="KW-1185">Reference proteome</keyword>
<evidence type="ECO:0008006" key="6">
    <source>
        <dbReference type="Google" id="ProtNLM"/>
    </source>
</evidence>
<dbReference type="EMBL" id="JBJXVJ010000004">
    <property type="protein sequence ID" value="MFN1218790.1"/>
    <property type="molecule type" value="Genomic_DNA"/>
</dbReference>
<evidence type="ECO:0000256" key="2">
    <source>
        <dbReference type="ARBA" id="ARBA00022803"/>
    </source>
</evidence>
<name>A0ABW9K640_9FLAO</name>
<sequence>MKKLIIRTIRVIILFIVISCNRTSPYEHTEDFDVPLLKKNHLMNSSGDFEALVKLNGEYFKKAGKLGYEGGKGLCFLNVANANSTEGNYKRAQSLLNKAGEHLKKGGNNFHRAKFYDGYADYYSHLKQYDKAIAYSDSTLSSLKKTPESNLKKELLPRVYINRGTYFAWKGWFGTSLKCFRKGNNLENSAYSNCMVAQYYLYTQKLDSAGVYALRAGEMMNNPSTTDIEKQWVYYTIGYYYNQINQYDKAEKMLNKVLEMSAKTRSVYSFHIKEVYNALADVYKKKNDKEKAYFYLKKYLEEDSRLNEARFSAINKTTDDFILESKKEHGKRENELWTIVILSIIILAVSGVLIWKNIKHLQRKKISLKTETETLKSQVHEKKLQEVIELARNNDSSFLMKFKELYPGFISRLLAINPDFENSELAFCALLKLHFTSKEIADYTFVQHKSIQQKKYRLRKKLQLEGDQDIYEFLDKLGKLTDEQN</sequence>
<keyword evidence="3" id="KW-0472">Membrane</keyword>